<dbReference type="OrthoDB" id="5377172at2759"/>
<comment type="caution">
    <text evidence="2">The sequence shown here is derived from an EMBL/GenBank/DDBJ whole genome shotgun (WGS) entry which is preliminary data.</text>
</comment>
<dbReference type="PANTHER" id="PTHR35340:SF6">
    <property type="entry name" value="ASST-DOMAIN-CONTAINING PROTEIN"/>
    <property type="match status" value="1"/>
</dbReference>
<dbReference type="Pfam" id="PF14269">
    <property type="entry name" value="Arylsulfotran_2"/>
    <property type="match status" value="1"/>
</dbReference>
<feature type="signal peptide" evidence="1">
    <location>
        <begin position="1"/>
        <end position="20"/>
    </location>
</feature>
<gene>
    <name evidence="2" type="ORF">N7456_009340</name>
</gene>
<accession>A0A9W9K563</accession>
<reference evidence="2" key="1">
    <citation type="submission" date="2022-11" db="EMBL/GenBank/DDBJ databases">
        <authorList>
            <person name="Petersen C."/>
        </authorList>
    </citation>
    <scope>NUCLEOTIDE SEQUENCE</scope>
    <source>
        <strain evidence="2">IBT 30069</strain>
    </source>
</reference>
<sequence length="494" mass="54045">MAPWWYTAGSTLLFSLGAAASWPYSSYKSIDFEPPKLQVNKTGSTEPGFIFLGPRGAVQPAGQAALIYDNDGNLVYEGPEEVTSNFMVQQLNGSDVITFWAGDMMSIGYGYGTVHILDNTYKEIYTVTLTGDFVTPDNSTKASYIDLHESNITPQGTLLVTAYNVTQHDLTSIGGKSSEWMLDSHFYEIDIATNEIINSWSALDHEDSIPLTSSHQKLGGTAGTQENPYDAYHINAITTTNNGYLVSLRHMWSGYYIYPNGSVMWQISGEDGADFTQVGNANFSWQHDIRVWNETDDSLALTLFNNANTPTNSESPTTGVTLAVDLVKKTVTGTRSLSDPSDTIHSVSQGSYQLLNETSGHVFMDYGSISKVKEYDGNGNVVFSGKFGENNAVASYRGYRFEWSAVPFWKPSLNVTRTSSGAIAYISWNGATDYDNWAVYSASSETSTNNQQISSANRTGFETAVTLSNLTTNYIQVAALQGSKVLGTSEIFSF</sequence>
<dbReference type="Proteomes" id="UP001149165">
    <property type="component" value="Unassembled WGS sequence"/>
</dbReference>
<dbReference type="InterPro" id="IPR053143">
    <property type="entry name" value="Arylsulfate_ST"/>
</dbReference>
<protein>
    <recommendedName>
        <fullName evidence="4">ASST-domain-containing protein</fullName>
    </recommendedName>
</protein>
<evidence type="ECO:0008006" key="4">
    <source>
        <dbReference type="Google" id="ProtNLM"/>
    </source>
</evidence>
<dbReference type="AlphaFoldDB" id="A0A9W9K563"/>
<evidence type="ECO:0000256" key="1">
    <source>
        <dbReference type="SAM" id="SignalP"/>
    </source>
</evidence>
<dbReference type="EMBL" id="JAPQKH010000006">
    <property type="protein sequence ID" value="KAJ5093479.1"/>
    <property type="molecule type" value="Genomic_DNA"/>
</dbReference>
<keyword evidence="3" id="KW-1185">Reference proteome</keyword>
<feature type="chain" id="PRO_5040731374" description="ASST-domain-containing protein" evidence="1">
    <location>
        <begin position="21"/>
        <end position="494"/>
    </location>
</feature>
<dbReference type="InterPro" id="IPR039535">
    <property type="entry name" value="ASST-like"/>
</dbReference>
<proteinExistence type="predicted"/>
<evidence type="ECO:0000313" key="3">
    <source>
        <dbReference type="Proteomes" id="UP001149165"/>
    </source>
</evidence>
<name>A0A9W9K563_9EURO</name>
<evidence type="ECO:0000313" key="2">
    <source>
        <dbReference type="EMBL" id="KAJ5093479.1"/>
    </source>
</evidence>
<organism evidence="2 3">
    <name type="scientific">Penicillium angulare</name>
    <dbReference type="NCBI Taxonomy" id="116970"/>
    <lineage>
        <taxon>Eukaryota</taxon>
        <taxon>Fungi</taxon>
        <taxon>Dikarya</taxon>
        <taxon>Ascomycota</taxon>
        <taxon>Pezizomycotina</taxon>
        <taxon>Eurotiomycetes</taxon>
        <taxon>Eurotiomycetidae</taxon>
        <taxon>Eurotiales</taxon>
        <taxon>Aspergillaceae</taxon>
        <taxon>Penicillium</taxon>
    </lineage>
</organism>
<dbReference type="PANTHER" id="PTHR35340">
    <property type="entry name" value="PQQ ENZYME REPEAT PROTEIN-RELATED"/>
    <property type="match status" value="1"/>
</dbReference>
<reference evidence="2" key="2">
    <citation type="journal article" date="2023" name="IMA Fungus">
        <title>Comparative genomic study of the Penicillium genus elucidates a diverse pangenome and 15 lateral gene transfer events.</title>
        <authorList>
            <person name="Petersen C."/>
            <person name="Sorensen T."/>
            <person name="Nielsen M.R."/>
            <person name="Sondergaard T.E."/>
            <person name="Sorensen J.L."/>
            <person name="Fitzpatrick D.A."/>
            <person name="Frisvad J.C."/>
            <person name="Nielsen K.L."/>
        </authorList>
    </citation>
    <scope>NUCLEOTIDE SEQUENCE</scope>
    <source>
        <strain evidence="2">IBT 30069</strain>
    </source>
</reference>
<keyword evidence="1" id="KW-0732">Signal</keyword>